<name>A0AAV5LXT4_9ROSI</name>
<dbReference type="InterPro" id="IPR025724">
    <property type="entry name" value="GAG-pre-integrase_dom"/>
</dbReference>
<comment type="caution">
    <text evidence="5">The sequence shown here is derived from an EMBL/GenBank/DDBJ whole genome shotgun (WGS) entry which is preliminary data.</text>
</comment>
<accession>A0AAV5LXT4</accession>
<dbReference type="CDD" id="cd23509">
    <property type="entry name" value="Gnk2-like"/>
    <property type="match status" value="1"/>
</dbReference>
<dbReference type="EMBL" id="BPVZ01000157">
    <property type="protein sequence ID" value="GKV42334.1"/>
    <property type="molecule type" value="Genomic_DNA"/>
</dbReference>
<dbReference type="PANTHER" id="PTHR35317">
    <property type="entry name" value="OS04G0629600 PROTEIN"/>
    <property type="match status" value="1"/>
</dbReference>
<evidence type="ECO:0000256" key="2">
    <source>
        <dbReference type="ARBA" id="ARBA00022737"/>
    </source>
</evidence>
<evidence type="ECO:0000313" key="6">
    <source>
        <dbReference type="Proteomes" id="UP001054252"/>
    </source>
</evidence>
<evidence type="ECO:0000259" key="4">
    <source>
        <dbReference type="PROSITE" id="PS51473"/>
    </source>
</evidence>
<dbReference type="PANTHER" id="PTHR35317:SF31">
    <property type="entry name" value="DUF4219 DOMAIN-CONTAINING PROTEIN"/>
    <property type="match status" value="1"/>
</dbReference>
<dbReference type="PROSITE" id="PS50994">
    <property type="entry name" value="INTEGRASE"/>
    <property type="match status" value="1"/>
</dbReference>
<dbReference type="InterPro" id="IPR054722">
    <property type="entry name" value="PolX-like_BBD"/>
</dbReference>
<dbReference type="InterPro" id="IPR038408">
    <property type="entry name" value="GNK2_sf"/>
</dbReference>
<dbReference type="AlphaFoldDB" id="A0AAV5LXT4"/>
<sequence>MESGSSFTAKTPVFNGHNYPVWSVKMKAYLRAFNLWEVVETDQQPPPLRQNPTLAQIKQHTEEVTKRYKALTCIHSAVTDEIFDRIMRCETAKEAWDLLKVEFQGGSKGIQMQVLNLKREFAVLRMNESETVKEFSDRIMKIVNRIRLLGDEELSDKRVVEKVLVSLPEKFEHKISSLEDSKDLSKIPLTELINSLQAVEQRKALRSQSNVEGALLATEKGKSEQKEGVKKQFFDKKWKEKKEFQRDFKGSRYKGLVLSAGLVSNSVMLKSGCTHHMTPNESCFKSLDKSFTSKVRLGNGELVEVKGRGVATVDTPTGIKLIYDVLFVPEISYSLISVAQLVESKYSLHFHDKLCDVFDEFGNLLLSIKMLDRSFPIEWKETQIKACVSTVDNSCVWHKRFGHSSYQSLLLMQKKSMVSGMPLVHVDEHVCKVCQLGKQSQLPFPSGQAYKASMKLQLVHTDICGPMKTASLSGNRYFLIFIDDFSRFCWVYFLKHKSEVFDIFIKFKASVENECGLNIKTLRSDNAAQYTSHRFQQFLQQHGIHHQLTIPYTPQQNGVSERKNRSILNMASILPFVDTDSLSSLPPKTGVDIEYEDDWNVHKLITSENSFQANLDKPPEAAGCKGPNSGFYKTTAGEKIALRAKRSRFGSHGAISDILTSLSLRTLMLQARVLDVGHSGKRYGAVQCTKDISRANCSKCFDAQLMTFRTIVGNSRGWEIYGYSCSMWYHDYQFYFNISTTSNDGARRSSSNGVAIDIIMVVLVFILVL</sequence>
<evidence type="ECO:0008006" key="7">
    <source>
        <dbReference type="Google" id="ProtNLM"/>
    </source>
</evidence>
<reference evidence="5 6" key="1">
    <citation type="journal article" date="2021" name="Commun. Biol.">
        <title>The genome of Shorea leprosula (Dipterocarpaceae) highlights the ecological relevance of drought in aseasonal tropical rainforests.</title>
        <authorList>
            <person name="Ng K.K.S."/>
            <person name="Kobayashi M.J."/>
            <person name="Fawcett J.A."/>
            <person name="Hatakeyama M."/>
            <person name="Paape T."/>
            <person name="Ng C.H."/>
            <person name="Ang C.C."/>
            <person name="Tnah L.H."/>
            <person name="Lee C.T."/>
            <person name="Nishiyama T."/>
            <person name="Sese J."/>
            <person name="O'Brien M.J."/>
            <person name="Copetti D."/>
            <person name="Mohd Noor M.I."/>
            <person name="Ong R.C."/>
            <person name="Putra M."/>
            <person name="Sireger I.Z."/>
            <person name="Indrioko S."/>
            <person name="Kosugi Y."/>
            <person name="Izuno A."/>
            <person name="Isagi Y."/>
            <person name="Lee S.L."/>
            <person name="Shimizu K.K."/>
        </authorList>
    </citation>
    <scope>NUCLEOTIDE SEQUENCE [LARGE SCALE GENOMIC DNA]</scope>
    <source>
        <strain evidence="5">214</strain>
    </source>
</reference>
<dbReference type="Pfam" id="PF14223">
    <property type="entry name" value="Retrotran_gag_2"/>
    <property type="match status" value="1"/>
</dbReference>
<dbReference type="Gene3D" id="3.30.430.20">
    <property type="entry name" value="Gnk2 domain, C-X8-C-X2-C motif"/>
    <property type="match status" value="1"/>
</dbReference>
<dbReference type="GO" id="GO:0015074">
    <property type="term" value="P:DNA integration"/>
    <property type="evidence" value="ECO:0007669"/>
    <property type="project" value="InterPro"/>
</dbReference>
<evidence type="ECO:0000313" key="5">
    <source>
        <dbReference type="EMBL" id="GKV42334.1"/>
    </source>
</evidence>
<protein>
    <recommendedName>
        <fullName evidence="7">Integrase catalytic domain-containing protein</fullName>
    </recommendedName>
</protein>
<dbReference type="Gene3D" id="3.30.420.10">
    <property type="entry name" value="Ribonuclease H-like superfamily/Ribonuclease H"/>
    <property type="match status" value="1"/>
</dbReference>
<dbReference type="Pfam" id="PF13976">
    <property type="entry name" value="gag_pre-integrs"/>
    <property type="match status" value="1"/>
</dbReference>
<keyword evidence="1" id="KW-0732">Signal</keyword>
<dbReference type="Pfam" id="PF00665">
    <property type="entry name" value="rve"/>
    <property type="match status" value="1"/>
</dbReference>
<keyword evidence="2" id="KW-0677">Repeat</keyword>
<dbReference type="Pfam" id="PF22936">
    <property type="entry name" value="Pol_BBD"/>
    <property type="match status" value="1"/>
</dbReference>
<dbReference type="PROSITE" id="PS51473">
    <property type="entry name" value="GNK2"/>
    <property type="match status" value="1"/>
</dbReference>
<dbReference type="InterPro" id="IPR012337">
    <property type="entry name" value="RNaseH-like_sf"/>
</dbReference>
<evidence type="ECO:0000259" key="3">
    <source>
        <dbReference type="PROSITE" id="PS50994"/>
    </source>
</evidence>
<proteinExistence type="predicted"/>
<evidence type="ECO:0000256" key="1">
    <source>
        <dbReference type="ARBA" id="ARBA00022729"/>
    </source>
</evidence>
<dbReference type="InterPro" id="IPR002902">
    <property type="entry name" value="GNK2"/>
</dbReference>
<dbReference type="InterPro" id="IPR001584">
    <property type="entry name" value="Integrase_cat-core"/>
</dbReference>
<dbReference type="Proteomes" id="UP001054252">
    <property type="component" value="Unassembled WGS sequence"/>
</dbReference>
<dbReference type="GO" id="GO:0003676">
    <property type="term" value="F:nucleic acid binding"/>
    <property type="evidence" value="ECO:0007669"/>
    <property type="project" value="InterPro"/>
</dbReference>
<dbReference type="SUPFAM" id="SSF53098">
    <property type="entry name" value="Ribonuclease H-like"/>
    <property type="match status" value="1"/>
</dbReference>
<organism evidence="5 6">
    <name type="scientific">Rubroshorea leprosula</name>
    <dbReference type="NCBI Taxonomy" id="152421"/>
    <lineage>
        <taxon>Eukaryota</taxon>
        <taxon>Viridiplantae</taxon>
        <taxon>Streptophyta</taxon>
        <taxon>Embryophyta</taxon>
        <taxon>Tracheophyta</taxon>
        <taxon>Spermatophyta</taxon>
        <taxon>Magnoliopsida</taxon>
        <taxon>eudicotyledons</taxon>
        <taxon>Gunneridae</taxon>
        <taxon>Pentapetalae</taxon>
        <taxon>rosids</taxon>
        <taxon>malvids</taxon>
        <taxon>Malvales</taxon>
        <taxon>Dipterocarpaceae</taxon>
        <taxon>Rubroshorea</taxon>
    </lineage>
</organism>
<feature type="domain" description="Gnk2-homologous" evidence="4">
    <location>
        <begin position="628"/>
        <end position="734"/>
    </location>
</feature>
<gene>
    <name evidence="5" type="ORF">SLEP1_g49745</name>
</gene>
<dbReference type="InterPro" id="IPR036397">
    <property type="entry name" value="RNaseH_sf"/>
</dbReference>
<keyword evidence="6" id="KW-1185">Reference proteome</keyword>
<feature type="domain" description="Integrase catalytic" evidence="3">
    <location>
        <begin position="439"/>
        <end position="567"/>
    </location>
</feature>